<protein>
    <submittedName>
        <fullName evidence="2">Uncharacterized protein</fullName>
    </submittedName>
</protein>
<keyword evidence="3" id="KW-1185">Reference proteome</keyword>
<reference evidence="2" key="1">
    <citation type="submission" date="2022-03" db="EMBL/GenBank/DDBJ databases">
        <authorList>
            <person name="Alioto T."/>
            <person name="Alioto T."/>
            <person name="Gomez Garrido J."/>
        </authorList>
    </citation>
    <scope>NUCLEOTIDE SEQUENCE</scope>
</reference>
<organism evidence="2 3">
    <name type="scientific">Pelobates cultripes</name>
    <name type="common">Western spadefoot toad</name>
    <dbReference type="NCBI Taxonomy" id="61616"/>
    <lineage>
        <taxon>Eukaryota</taxon>
        <taxon>Metazoa</taxon>
        <taxon>Chordata</taxon>
        <taxon>Craniata</taxon>
        <taxon>Vertebrata</taxon>
        <taxon>Euteleostomi</taxon>
        <taxon>Amphibia</taxon>
        <taxon>Batrachia</taxon>
        <taxon>Anura</taxon>
        <taxon>Pelobatoidea</taxon>
        <taxon>Pelobatidae</taxon>
        <taxon>Pelobates</taxon>
    </lineage>
</organism>
<dbReference type="Gene3D" id="1.20.5.1700">
    <property type="match status" value="1"/>
</dbReference>
<proteinExistence type="predicted"/>
<sequence length="181" mass="19749">MAGYPENYPELSDNFSLEGEEADLSPAQKLTPATQKADNSPVTTAVLKSLLADLQRTFQTHVATLRADIHSLTGRMGALESASSACSDQITILQQEVQELQRQNVAQERCFAALENACRANNLKIRGIPENIPAAEMPHVLRCLLVALLNPKHARNVQQDGFFRALKLANAPGARRPGTSY</sequence>
<feature type="coiled-coil region" evidence="1">
    <location>
        <begin position="83"/>
        <end position="117"/>
    </location>
</feature>
<dbReference type="AlphaFoldDB" id="A0AAD1SGT6"/>
<keyword evidence="1" id="KW-0175">Coiled coil</keyword>
<dbReference type="EMBL" id="OW240917">
    <property type="protein sequence ID" value="CAH2300010.1"/>
    <property type="molecule type" value="Genomic_DNA"/>
</dbReference>
<evidence type="ECO:0000313" key="3">
    <source>
        <dbReference type="Proteomes" id="UP001295444"/>
    </source>
</evidence>
<gene>
    <name evidence="2" type="ORF">PECUL_23A044979</name>
</gene>
<accession>A0AAD1SGT6</accession>
<evidence type="ECO:0000313" key="2">
    <source>
        <dbReference type="EMBL" id="CAH2300010.1"/>
    </source>
</evidence>
<name>A0AAD1SGT6_PELCU</name>
<evidence type="ECO:0000256" key="1">
    <source>
        <dbReference type="SAM" id="Coils"/>
    </source>
</evidence>
<dbReference type="Proteomes" id="UP001295444">
    <property type="component" value="Chromosome 06"/>
</dbReference>